<evidence type="ECO:0000259" key="1">
    <source>
        <dbReference type="Pfam" id="PF01548"/>
    </source>
</evidence>
<dbReference type="Pfam" id="PF01548">
    <property type="entry name" value="DEDD_Tnp_IS110"/>
    <property type="match status" value="1"/>
</dbReference>
<sequence>MQTIVRKSIGIDIAKATFTAGLATSYSNATIITSEVVPFQNSKTGFNQLLKWVGKSKASLGELVFVMEATGIYYEPLAYHLSKLHLQVAVLLPNKVKHYAKSLNVKSKTDVIDARTIAQMGAERSLKLWQPPSPILKQLRELTRLYTDLNAFTNRLQAIQAGNEPLAFIVHSTESVIKKLDSEIKKWVKQIEKLIQSESWLQQKVEKLMTIKGVGLITVAIVVAETQGFKLINNAKQLASYAGYDVVETQSGSSIKKRSRISKKGNSRIRAALHFPALVASRHNQNFKGGVSKDQSEQSL</sequence>
<feature type="domain" description="Transposase IS116/IS110/IS902 C-terminal" evidence="2">
    <location>
        <begin position="206"/>
        <end position="288"/>
    </location>
</feature>
<dbReference type="InterPro" id="IPR002525">
    <property type="entry name" value="Transp_IS110-like_N"/>
</dbReference>
<evidence type="ECO:0000259" key="2">
    <source>
        <dbReference type="Pfam" id="PF02371"/>
    </source>
</evidence>
<dbReference type="EMBL" id="JAOTIF010000001">
    <property type="protein sequence ID" value="MCU7547738.1"/>
    <property type="molecule type" value="Genomic_DNA"/>
</dbReference>
<organism evidence="3 4">
    <name type="scientific">Paraflavisolibacter caeni</name>
    <dbReference type="NCBI Taxonomy" id="2982496"/>
    <lineage>
        <taxon>Bacteria</taxon>
        <taxon>Pseudomonadati</taxon>
        <taxon>Bacteroidota</taxon>
        <taxon>Chitinophagia</taxon>
        <taxon>Chitinophagales</taxon>
        <taxon>Chitinophagaceae</taxon>
        <taxon>Paraflavisolibacter</taxon>
    </lineage>
</organism>
<gene>
    <name evidence="3" type="ORF">OCK74_01370</name>
</gene>
<evidence type="ECO:0000313" key="4">
    <source>
        <dbReference type="Proteomes" id="UP001155483"/>
    </source>
</evidence>
<dbReference type="Proteomes" id="UP001155483">
    <property type="component" value="Unassembled WGS sequence"/>
</dbReference>
<protein>
    <submittedName>
        <fullName evidence="3">IS110 family transposase</fullName>
    </submittedName>
</protein>
<comment type="caution">
    <text evidence="3">The sequence shown here is derived from an EMBL/GenBank/DDBJ whole genome shotgun (WGS) entry which is preliminary data.</text>
</comment>
<evidence type="ECO:0000313" key="3">
    <source>
        <dbReference type="EMBL" id="MCU7547738.1"/>
    </source>
</evidence>
<reference evidence="3" key="2">
    <citation type="submission" date="2023-04" db="EMBL/GenBank/DDBJ databases">
        <title>Paracnuella aquatica gen. nov., sp. nov., a member of the family Chitinophagaceae isolated from a hot spring.</title>
        <authorList>
            <person name="Wang C."/>
        </authorList>
    </citation>
    <scope>NUCLEOTIDE SEQUENCE</scope>
    <source>
        <strain evidence="3">LB-8</strain>
    </source>
</reference>
<feature type="domain" description="Transposase IS110-like N-terminal" evidence="1">
    <location>
        <begin position="9"/>
        <end position="151"/>
    </location>
</feature>
<dbReference type="PANTHER" id="PTHR33055">
    <property type="entry name" value="TRANSPOSASE FOR INSERTION SEQUENCE ELEMENT IS1111A"/>
    <property type="match status" value="1"/>
</dbReference>
<keyword evidence="4" id="KW-1185">Reference proteome</keyword>
<dbReference type="Pfam" id="PF02371">
    <property type="entry name" value="Transposase_20"/>
    <property type="match status" value="1"/>
</dbReference>
<dbReference type="RefSeq" id="WP_279295183.1">
    <property type="nucleotide sequence ID" value="NZ_JAOTIF010000001.1"/>
</dbReference>
<dbReference type="AlphaFoldDB" id="A0A9X2XMS1"/>
<dbReference type="GO" id="GO:0006313">
    <property type="term" value="P:DNA transposition"/>
    <property type="evidence" value="ECO:0007669"/>
    <property type="project" value="InterPro"/>
</dbReference>
<dbReference type="GO" id="GO:0003677">
    <property type="term" value="F:DNA binding"/>
    <property type="evidence" value="ECO:0007669"/>
    <property type="project" value="InterPro"/>
</dbReference>
<proteinExistence type="predicted"/>
<dbReference type="GO" id="GO:0004803">
    <property type="term" value="F:transposase activity"/>
    <property type="evidence" value="ECO:0007669"/>
    <property type="project" value="InterPro"/>
</dbReference>
<dbReference type="NCBIfam" id="NF033542">
    <property type="entry name" value="transpos_IS110"/>
    <property type="match status" value="1"/>
</dbReference>
<accession>A0A9X2XMS1</accession>
<name>A0A9X2XMS1_9BACT</name>
<reference evidence="3" key="1">
    <citation type="submission" date="2022-09" db="EMBL/GenBank/DDBJ databases">
        <authorList>
            <person name="Yuan C."/>
            <person name="Ke Z."/>
        </authorList>
    </citation>
    <scope>NUCLEOTIDE SEQUENCE</scope>
    <source>
        <strain evidence="3">LB-8</strain>
    </source>
</reference>
<dbReference type="InterPro" id="IPR003346">
    <property type="entry name" value="Transposase_20"/>
</dbReference>
<dbReference type="PANTHER" id="PTHR33055:SF13">
    <property type="entry name" value="TRANSPOSASE"/>
    <property type="match status" value="1"/>
</dbReference>
<dbReference type="InterPro" id="IPR047650">
    <property type="entry name" value="Transpos_IS110"/>
</dbReference>